<dbReference type="AlphaFoldDB" id="A0A0V1FYX6"/>
<sequence length="70" mass="8126">MITTVVEESSSNIINAIRIAFLNRSITFEKSTIQKFTLECMQLLLFEFLINEFIFIGNQKHLEENKTGDL</sequence>
<dbReference type="Proteomes" id="UP000054995">
    <property type="component" value="Unassembled WGS sequence"/>
</dbReference>
<comment type="caution">
    <text evidence="1">The sequence shown here is derived from an EMBL/GenBank/DDBJ whole genome shotgun (WGS) entry which is preliminary data.</text>
</comment>
<dbReference type="EMBL" id="JYDT01000015">
    <property type="protein sequence ID" value="KRY91198.1"/>
    <property type="molecule type" value="Genomic_DNA"/>
</dbReference>
<keyword evidence="2" id="KW-1185">Reference proteome</keyword>
<name>A0A0V1FYX6_TRIPS</name>
<evidence type="ECO:0000313" key="2">
    <source>
        <dbReference type="Proteomes" id="UP000054995"/>
    </source>
</evidence>
<organism evidence="1 2">
    <name type="scientific">Trichinella pseudospiralis</name>
    <name type="common">Parasitic roundworm</name>
    <dbReference type="NCBI Taxonomy" id="6337"/>
    <lineage>
        <taxon>Eukaryota</taxon>
        <taxon>Metazoa</taxon>
        <taxon>Ecdysozoa</taxon>
        <taxon>Nematoda</taxon>
        <taxon>Enoplea</taxon>
        <taxon>Dorylaimia</taxon>
        <taxon>Trichinellida</taxon>
        <taxon>Trichinellidae</taxon>
        <taxon>Trichinella</taxon>
    </lineage>
</organism>
<protein>
    <submittedName>
        <fullName evidence="1">Uncharacterized protein</fullName>
    </submittedName>
</protein>
<evidence type="ECO:0000313" key="1">
    <source>
        <dbReference type="EMBL" id="KRY91198.1"/>
    </source>
</evidence>
<gene>
    <name evidence="1" type="ORF">T4D_1581</name>
</gene>
<reference evidence="1 2" key="1">
    <citation type="submission" date="2015-01" db="EMBL/GenBank/DDBJ databases">
        <title>Evolution of Trichinella species and genotypes.</title>
        <authorList>
            <person name="Korhonen P.K."/>
            <person name="Edoardo P."/>
            <person name="Giuseppe L.R."/>
            <person name="Gasser R.B."/>
        </authorList>
    </citation>
    <scope>NUCLEOTIDE SEQUENCE [LARGE SCALE GENOMIC DNA]</scope>
    <source>
        <strain evidence="1">ISS470</strain>
    </source>
</reference>
<proteinExistence type="predicted"/>
<accession>A0A0V1FYX6</accession>